<reference evidence="12" key="1">
    <citation type="journal article" date="2019" name="Int. J. Syst. Evol. Microbiol.">
        <title>The Global Catalogue of Microorganisms (GCM) 10K type strain sequencing project: providing services to taxonomists for standard genome sequencing and annotation.</title>
        <authorList>
            <consortium name="The Broad Institute Genomics Platform"/>
            <consortium name="The Broad Institute Genome Sequencing Center for Infectious Disease"/>
            <person name="Wu L."/>
            <person name="Ma J."/>
        </authorList>
    </citation>
    <scope>NUCLEOTIDE SEQUENCE [LARGE SCALE GENOMIC DNA]</scope>
    <source>
        <strain evidence="12">JCM 15395</strain>
    </source>
</reference>
<sequence>MYVMKQSGWVEVICGSMFSGKSEELIRRVRRATFGHLSIRVYKPAIDDRYADDSVVSHNGNSTIARPVKNSDHILADIEGDSNVDVIGIDEAQFFDENIVAVADELANEGIRVIIAGLDTDFRGEPFGPMPKLMALAESVTKLNAICPVCGSPASRTQRLINGKPASYDDPVIMVGASESYEPRCRHHHEVPNKPSSVALTAGLKSAQR</sequence>
<feature type="binding site" evidence="8">
    <location>
        <position position="150"/>
    </location>
    <ligand>
        <name>Zn(2+)</name>
        <dbReference type="ChEBI" id="CHEBI:29105"/>
    </ligand>
</feature>
<evidence type="ECO:0000256" key="9">
    <source>
        <dbReference type="RuleBase" id="RU000544"/>
    </source>
</evidence>
<dbReference type="EC" id="2.7.1.21" evidence="2 8"/>
<comment type="catalytic activity">
    <reaction evidence="8 9">
        <text>thymidine + ATP = dTMP + ADP + H(+)</text>
        <dbReference type="Rhea" id="RHEA:19129"/>
        <dbReference type="ChEBI" id="CHEBI:15378"/>
        <dbReference type="ChEBI" id="CHEBI:17748"/>
        <dbReference type="ChEBI" id="CHEBI:30616"/>
        <dbReference type="ChEBI" id="CHEBI:63528"/>
        <dbReference type="ChEBI" id="CHEBI:456216"/>
        <dbReference type="EC" id="2.7.1.21"/>
    </reaction>
</comment>
<evidence type="ECO:0000256" key="10">
    <source>
        <dbReference type="RuleBase" id="RU004165"/>
    </source>
</evidence>
<keyword evidence="8" id="KW-0963">Cytoplasm</keyword>
<keyword evidence="8" id="KW-0479">Metal-binding</keyword>
<gene>
    <name evidence="8" type="primary">tdk</name>
    <name evidence="11" type="ORF">GCM10009001_23370</name>
</gene>
<feature type="binding site" evidence="8">
    <location>
        <position position="185"/>
    </location>
    <ligand>
        <name>Zn(2+)</name>
        <dbReference type="ChEBI" id="CHEBI:29105"/>
    </ligand>
</feature>
<evidence type="ECO:0000256" key="4">
    <source>
        <dbReference type="ARBA" id="ARBA00022679"/>
    </source>
</evidence>
<dbReference type="Pfam" id="PF00265">
    <property type="entry name" value="TK"/>
    <property type="match status" value="1"/>
</dbReference>
<dbReference type="NCBIfam" id="NF003296">
    <property type="entry name" value="PRK04296.1-1"/>
    <property type="match status" value="1"/>
</dbReference>
<keyword evidence="5 8" id="KW-0547">Nucleotide-binding</keyword>
<dbReference type="Gene3D" id="3.40.50.300">
    <property type="entry name" value="P-loop containing nucleotide triphosphate hydrolases"/>
    <property type="match status" value="1"/>
</dbReference>
<evidence type="ECO:0000313" key="12">
    <source>
        <dbReference type="Proteomes" id="UP001500866"/>
    </source>
</evidence>
<evidence type="ECO:0000256" key="2">
    <source>
        <dbReference type="ARBA" id="ARBA00012118"/>
    </source>
</evidence>
<dbReference type="InterPro" id="IPR027417">
    <property type="entry name" value="P-loop_NTPase"/>
</dbReference>
<dbReference type="PIRSF" id="PIRSF035805">
    <property type="entry name" value="TK_cell"/>
    <property type="match status" value="1"/>
</dbReference>
<feature type="binding site" evidence="8">
    <location>
        <begin position="90"/>
        <end position="93"/>
    </location>
    <ligand>
        <name>ATP</name>
        <dbReference type="ChEBI" id="CHEBI:30616"/>
    </ligand>
</feature>
<organism evidence="11 12">
    <name type="scientific">Virgibacillus siamensis</name>
    <dbReference type="NCBI Taxonomy" id="480071"/>
    <lineage>
        <taxon>Bacteria</taxon>
        <taxon>Bacillati</taxon>
        <taxon>Bacillota</taxon>
        <taxon>Bacilli</taxon>
        <taxon>Bacillales</taxon>
        <taxon>Bacillaceae</taxon>
        <taxon>Virgibacillus</taxon>
    </lineage>
</organism>
<comment type="similarity">
    <text evidence="1 8 10">Belongs to the thymidine kinase family.</text>
</comment>
<feature type="binding site" evidence="8">
    <location>
        <begin position="15"/>
        <end position="22"/>
    </location>
    <ligand>
        <name>ATP</name>
        <dbReference type="ChEBI" id="CHEBI:30616"/>
    </ligand>
</feature>
<keyword evidence="12" id="KW-1185">Reference proteome</keyword>
<keyword evidence="7 8" id="KW-0067">ATP-binding</keyword>
<dbReference type="RefSeq" id="WP_343813240.1">
    <property type="nucleotide sequence ID" value="NZ_BAAADS010000016.1"/>
</dbReference>
<dbReference type="Proteomes" id="UP001500866">
    <property type="component" value="Unassembled WGS sequence"/>
</dbReference>
<keyword evidence="8" id="KW-0862">Zinc</keyword>
<dbReference type="EMBL" id="BAAADS010000016">
    <property type="protein sequence ID" value="GAA0605439.1"/>
    <property type="molecule type" value="Genomic_DNA"/>
</dbReference>
<dbReference type="GO" id="GO:0016301">
    <property type="term" value="F:kinase activity"/>
    <property type="evidence" value="ECO:0007669"/>
    <property type="project" value="UniProtKB-KW"/>
</dbReference>
<dbReference type="SUPFAM" id="SSF52540">
    <property type="entry name" value="P-loop containing nucleoside triphosphate hydrolases"/>
    <property type="match status" value="1"/>
</dbReference>
<dbReference type="PROSITE" id="PS00603">
    <property type="entry name" value="TK_CELLULAR_TYPE"/>
    <property type="match status" value="1"/>
</dbReference>
<dbReference type="Gene3D" id="3.30.60.20">
    <property type="match status" value="1"/>
</dbReference>
<evidence type="ECO:0000256" key="8">
    <source>
        <dbReference type="HAMAP-Rule" id="MF_00124"/>
    </source>
</evidence>
<dbReference type="InterPro" id="IPR001267">
    <property type="entry name" value="Thymidine_kinase"/>
</dbReference>
<comment type="subunit">
    <text evidence="8">Homotetramer.</text>
</comment>
<evidence type="ECO:0000256" key="5">
    <source>
        <dbReference type="ARBA" id="ARBA00022741"/>
    </source>
</evidence>
<feature type="binding site" evidence="8">
    <location>
        <position position="147"/>
    </location>
    <ligand>
        <name>Zn(2+)</name>
        <dbReference type="ChEBI" id="CHEBI:29105"/>
    </ligand>
</feature>
<dbReference type="HAMAP" id="MF_00124">
    <property type="entry name" value="Thymidine_kinase"/>
    <property type="match status" value="1"/>
</dbReference>
<protein>
    <recommendedName>
        <fullName evidence="2 8">Thymidine kinase</fullName>
        <ecNumber evidence="2 8">2.7.1.21</ecNumber>
    </recommendedName>
</protein>
<dbReference type="SUPFAM" id="SSF57716">
    <property type="entry name" value="Glucocorticoid receptor-like (DNA-binding domain)"/>
    <property type="match status" value="1"/>
</dbReference>
<dbReference type="PANTHER" id="PTHR11441">
    <property type="entry name" value="THYMIDINE KINASE"/>
    <property type="match status" value="1"/>
</dbReference>
<dbReference type="InterPro" id="IPR020633">
    <property type="entry name" value="Thymidine_kinase_CS"/>
</dbReference>
<feature type="active site" description="Proton acceptor" evidence="8">
    <location>
        <position position="91"/>
    </location>
</feature>
<keyword evidence="6 8" id="KW-0418">Kinase</keyword>
<name>A0ABP3RDN7_9BACI</name>
<evidence type="ECO:0000313" key="11">
    <source>
        <dbReference type="EMBL" id="GAA0605439.1"/>
    </source>
</evidence>
<proteinExistence type="inferred from homology"/>
<dbReference type="PANTHER" id="PTHR11441:SF0">
    <property type="entry name" value="THYMIDINE KINASE, CYTOSOLIC"/>
    <property type="match status" value="1"/>
</dbReference>
<evidence type="ECO:0000256" key="3">
    <source>
        <dbReference type="ARBA" id="ARBA00022634"/>
    </source>
</evidence>
<accession>A0ABP3RDN7</accession>
<keyword evidence="3 8" id="KW-0237">DNA synthesis</keyword>
<keyword evidence="4 8" id="KW-0808">Transferase</keyword>
<evidence type="ECO:0000256" key="6">
    <source>
        <dbReference type="ARBA" id="ARBA00022777"/>
    </source>
</evidence>
<comment type="caution">
    <text evidence="11">The sequence shown here is derived from an EMBL/GenBank/DDBJ whole genome shotgun (WGS) entry which is preliminary data.</text>
</comment>
<evidence type="ECO:0000256" key="1">
    <source>
        <dbReference type="ARBA" id="ARBA00007587"/>
    </source>
</evidence>
<feature type="binding site" evidence="8">
    <location>
        <position position="188"/>
    </location>
    <ligand>
        <name>Zn(2+)</name>
        <dbReference type="ChEBI" id="CHEBI:29105"/>
    </ligand>
</feature>
<comment type="subcellular location">
    <subcellularLocation>
        <location evidence="8">Cytoplasm</location>
    </subcellularLocation>
</comment>
<evidence type="ECO:0000256" key="7">
    <source>
        <dbReference type="ARBA" id="ARBA00022840"/>
    </source>
</evidence>